<organism evidence="9 10">
    <name type="scientific">Lecanosticta acicola</name>
    <dbReference type="NCBI Taxonomy" id="111012"/>
    <lineage>
        <taxon>Eukaryota</taxon>
        <taxon>Fungi</taxon>
        <taxon>Dikarya</taxon>
        <taxon>Ascomycota</taxon>
        <taxon>Pezizomycotina</taxon>
        <taxon>Dothideomycetes</taxon>
        <taxon>Dothideomycetidae</taxon>
        <taxon>Mycosphaerellales</taxon>
        <taxon>Mycosphaerellaceae</taxon>
        <taxon>Lecanosticta</taxon>
    </lineage>
</organism>
<dbReference type="InterPro" id="IPR004331">
    <property type="entry name" value="SPX_dom"/>
</dbReference>
<dbReference type="InterPro" id="IPR051572">
    <property type="entry name" value="VTC_Complex_Subunit"/>
</dbReference>
<feature type="region of interest" description="Disordered" evidence="6">
    <location>
        <begin position="644"/>
        <end position="691"/>
    </location>
</feature>
<dbReference type="GO" id="GO:0007034">
    <property type="term" value="P:vacuolar transport"/>
    <property type="evidence" value="ECO:0007669"/>
    <property type="project" value="TreeGrafter"/>
</dbReference>
<evidence type="ECO:0000256" key="4">
    <source>
        <dbReference type="ARBA" id="ARBA00022989"/>
    </source>
</evidence>
<feature type="transmembrane region" description="Helical" evidence="7">
    <location>
        <begin position="732"/>
        <end position="755"/>
    </location>
</feature>
<evidence type="ECO:0000256" key="7">
    <source>
        <dbReference type="SAM" id="Phobius"/>
    </source>
</evidence>
<dbReference type="GO" id="GO:0033254">
    <property type="term" value="C:vacuolar transporter chaperone complex"/>
    <property type="evidence" value="ECO:0007669"/>
    <property type="project" value="TreeGrafter"/>
</dbReference>
<dbReference type="GO" id="GO:0016237">
    <property type="term" value="P:microautophagy"/>
    <property type="evidence" value="ECO:0007669"/>
    <property type="project" value="TreeGrafter"/>
</dbReference>
<feature type="domain" description="SPX" evidence="8">
    <location>
        <begin position="1"/>
        <end position="163"/>
    </location>
</feature>
<evidence type="ECO:0000313" key="9">
    <source>
        <dbReference type="EMBL" id="CAK3867013.1"/>
    </source>
</evidence>
<feature type="transmembrane region" description="Helical" evidence="7">
    <location>
        <begin position="767"/>
        <end position="789"/>
    </location>
</feature>
<dbReference type="EMBL" id="CAVMBE010000008">
    <property type="protein sequence ID" value="CAK3867013.1"/>
    <property type="molecule type" value="Genomic_DNA"/>
</dbReference>
<keyword evidence="4 7" id="KW-1133">Transmembrane helix</keyword>
<dbReference type="PROSITE" id="PS51382">
    <property type="entry name" value="SPX"/>
    <property type="match status" value="1"/>
</dbReference>
<evidence type="ECO:0000256" key="2">
    <source>
        <dbReference type="ARBA" id="ARBA00022554"/>
    </source>
</evidence>
<evidence type="ECO:0000259" key="8">
    <source>
        <dbReference type="PROSITE" id="PS51382"/>
    </source>
</evidence>
<keyword evidence="2" id="KW-0926">Vacuole</keyword>
<feature type="compositionally biased region" description="Polar residues" evidence="6">
    <location>
        <begin position="537"/>
        <end position="561"/>
    </location>
</feature>
<dbReference type="InterPro" id="IPR042267">
    <property type="entry name" value="VTC_sf"/>
</dbReference>
<sequence>MKYGETLRQRSIPAWSHHNIDYDDVKNFIKENTTPGHGKTISVPGRTDDKLLAFEKELFHILAEQHSRIGLFVKSKVSEIQHRLDDSNRRLRQLAARRTDAADGRIPVRRLERYGLLETGVVKVGDEIKSLARFIATQRTAFRKLLKKYQKWTKSGTLEARFRDEVLEDPKSFTRLDLGFMLDDYSATRQSIRTLYEDYVRQSTEAQRTPASLAPKSGSSTIRQLQDAVDTASKVSFDTSIATVPLGPNGTLASYFVHKENVVELQVLLLQYTRYHSSRSRSNSIATPVSSEPHTRPFSSKGTDFADFHLLAADTLSRFAQEQSALTVNEREHLPGSCPQRAKASVRWNNDEDALACLRSRSSDTKTAFLKRKYVNDFFDTCVEFTPKQEVSFSDSVERVDDLRRELLRDEVKPLFHYSSCRSRLIGLDDGAEGMVLATLDTGVTIGKADKASEPKSKVEFPFALLSVRQEGSPKSDLVSVLDDSYLVERVRGFSIEYHSVWQNHRPENIPPPYWLPILDRDIRKLPPPAMKRKSTAEGSGSGTLSTVSPASVGDSTTAAENYNDPPMDLQQPPLRSFRKKKRRHYPEAQSKSAPQQRYWSEYDHPEDDEGEAFYILMDPNDKNAVDRLFDRVGALFRRKNAEEEALLPSPDSPHDDESSSDEEAGTHRIKHSRGFGTFPRPSNATGAQKRSLDHRSSLTPFAGTCFVASLAILLLAFILHTTARHKYIRQVHWGILFAIICSLAFVLVGFLSVLRGGKHRDRHPTLPGWAISVTVLLLDAVGAGGLLASMFG</sequence>
<dbReference type="Gene3D" id="3.20.100.30">
    <property type="entry name" value="VTC, catalytic tunnel domain"/>
    <property type="match status" value="1"/>
</dbReference>
<evidence type="ECO:0000256" key="6">
    <source>
        <dbReference type="SAM" id="MobiDB-lite"/>
    </source>
</evidence>
<dbReference type="GO" id="GO:0006799">
    <property type="term" value="P:polyphosphate biosynthetic process"/>
    <property type="evidence" value="ECO:0007669"/>
    <property type="project" value="UniProtKB-ARBA"/>
</dbReference>
<proteinExistence type="predicted"/>
<dbReference type="PANTHER" id="PTHR46140:SF1">
    <property type="entry name" value="VACUOLAR TRANSPORTER CHAPERONE COMPLEX SUBUNIT 4-RELATED"/>
    <property type="match status" value="1"/>
</dbReference>
<dbReference type="CDD" id="cd14474">
    <property type="entry name" value="SPX_YDR089W"/>
    <property type="match status" value="1"/>
</dbReference>
<accession>A0AAI8YTX2</accession>
<dbReference type="GO" id="GO:0000329">
    <property type="term" value="C:fungal-type vacuole membrane"/>
    <property type="evidence" value="ECO:0007669"/>
    <property type="project" value="TreeGrafter"/>
</dbReference>
<feature type="transmembrane region" description="Helical" evidence="7">
    <location>
        <begin position="699"/>
        <end position="720"/>
    </location>
</feature>
<keyword evidence="3 7" id="KW-0812">Transmembrane</keyword>
<feature type="region of interest" description="Disordered" evidence="6">
    <location>
        <begin position="526"/>
        <end position="605"/>
    </location>
</feature>
<evidence type="ECO:0000313" key="10">
    <source>
        <dbReference type="Proteomes" id="UP001296104"/>
    </source>
</evidence>
<comment type="caution">
    <text evidence="9">The sequence shown here is derived from an EMBL/GenBank/DDBJ whole genome shotgun (WGS) entry which is preliminary data.</text>
</comment>
<comment type="subcellular location">
    <subcellularLocation>
        <location evidence="1">Vacuole membrane</location>
        <topology evidence="1">Multi-pass membrane protein</topology>
    </subcellularLocation>
</comment>
<dbReference type="PANTHER" id="PTHR46140">
    <property type="entry name" value="VACUOLAR TRANSPORTER CHAPERONE 1-RELATED"/>
    <property type="match status" value="1"/>
</dbReference>
<keyword evidence="10" id="KW-1185">Reference proteome</keyword>
<dbReference type="GO" id="GO:0042144">
    <property type="term" value="P:vacuole fusion, non-autophagic"/>
    <property type="evidence" value="ECO:0007669"/>
    <property type="project" value="TreeGrafter"/>
</dbReference>
<name>A0AAI8YTX2_9PEZI</name>
<dbReference type="Proteomes" id="UP001296104">
    <property type="component" value="Unassembled WGS sequence"/>
</dbReference>
<evidence type="ECO:0000256" key="5">
    <source>
        <dbReference type="ARBA" id="ARBA00023136"/>
    </source>
</evidence>
<dbReference type="AlphaFoldDB" id="A0AAI8YTX2"/>
<feature type="compositionally biased region" description="Polar residues" evidence="6">
    <location>
        <begin position="590"/>
        <end position="599"/>
    </location>
</feature>
<evidence type="ECO:0000256" key="3">
    <source>
        <dbReference type="ARBA" id="ARBA00022692"/>
    </source>
</evidence>
<protein>
    <submittedName>
        <fullName evidence="9">SPX domain-containing</fullName>
    </submittedName>
</protein>
<gene>
    <name evidence="9" type="ORF">LECACI_7A001917</name>
</gene>
<keyword evidence="5 7" id="KW-0472">Membrane</keyword>
<evidence type="ECO:0000256" key="1">
    <source>
        <dbReference type="ARBA" id="ARBA00004128"/>
    </source>
</evidence>
<reference evidence="9" key="1">
    <citation type="submission" date="2023-11" db="EMBL/GenBank/DDBJ databases">
        <authorList>
            <person name="Alioto T."/>
            <person name="Alioto T."/>
            <person name="Gomez Garrido J."/>
        </authorList>
    </citation>
    <scope>NUCLEOTIDE SEQUENCE</scope>
</reference>